<feature type="domain" description="Fe/B12 periplasmic-binding" evidence="6">
    <location>
        <begin position="16"/>
        <end position="277"/>
    </location>
</feature>
<gene>
    <name evidence="7" type="ORF">BV133_1559</name>
</gene>
<accession>A0A182D333</accession>
<dbReference type="PANTHER" id="PTHR30532">
    <property type="entry name" value="IRON III DICITRATE-BINDING PERIPLASMIC PROTEIN"/>
    <property type="match status" value="1"/>
</dbReference>
<dbReference type="EMBL" id="AP014854">
    <property type="protein sequence ID" value="BAR99152.1"/>
    <property type="molecule type" value="Genomic_DNA"/>
</dbReference>
<evidence type="ECO:0000313" key="7">
    <source>
        <dbReference type="EMBL" id="BAR99152.1"/>
    </source>
</evidence>
<dbReference type="InterPro" id="IPR051313">
    <property type="entry name" value="Bact_iron-sidero_bind"/>
</dbReference>
<dbReference type="CDD" id="cd01140">
    <property type="entry name" value="FatB"/>
    <property type="match status" value="1"/>
</dbReference>
<protein>
    <submittedName>
        <fullName evidence="7">Iron compound ABC transporter</fullName>
    </submittedName>
</protein>
<evidence type="ECO:0000256" key="5">
    <source>
        <dbReference type="ARBA" id="ARBA00022729"/>
    </source>
</evidence>
<comment type="similarity">
    <text evidence="2">Belongs to the bacterial solute-binding protein 8 family.</text>
</comment>
<name>A0A182D333_BLAVI</name>
<dbReference type="PROSITE" id="PS50983">
    <property type="entry name" value="FE_B12_PBP"/>
    <property type="match status" value="1"/>
</dbReference>
<evidence type="ECO:0000256" key="4">
    <source>
        <dbReference type="ARBA" id="ARBA00022496"/>
    </source>
</evidence>
<dbReference type="Gene3D" id="3.40.50.1980">
    <property type="entry name" value="Nitrogenase molybdenum iron protein domain"/>
    <property type="match status" value="2"/>
</dbReference>
<dbReference type="PANTHER" id="PTHR30532:SF28">
    <property type="entry name" value="PETROBACTIN-BINDING PROTEIN YCLQ"/>
    <property type="match status" value="1"/>
</dbReference>
<dbReference type="SUPFAM" id="SSF53807">
    <property type="entry name" value="Helical backbone' metal receptor"/>
    <property type="match status" value="1"/>
</dbReference>
<reference evidence="7" key="1">
    <citation type="journal article" date="2015" name="Genome Announc.">
        <title>Complete Genome Sequence of the Bacteriochlorophyll b-Producing Photosynthetic Bacterium Blastochloris viridis.</title>
        <authorList>
            <person name="Tsukatani Y."/>
            <person name="Hirose Y."/>
            <person name="Harada J."/>
            <person name="Misawa N."/>
            <person name="Mori K."/>
            <person name="Inoue K."/>
            <person name="Tamiaki H."/>
        </authorList>
    </citation>
    <scope>NUCLEOTIDE SEQUENCE [LARGE SCALE GENOMIC DNA]</scope>
    <source>
        <strain evidence="7">DSM 133</strain>
    </source>
</reference>
<comment type="subcellular location">
    <subcellularLocation>
        <location evidence="1">Cell envelope</location>
    </subcellularLocation>
</comment>
<organism evidence="7">
    <name type="scientific">Blastochloris viridis</name>
    <name type="common">Rhodopseudomonas viridis</name>
    <dbReference type="NCBI Taxonomy" id="1079"/>
    <lineage>
        <taxon>Bacteria</taxon>
        <taxon>Pseudomonadati</taxon>
        <taxon>Pseudomonadota</taxon>
        <taxon>Alphaproteobacteria</taxon>
        <taxon>Hyphomicrobiales</taxon>
        <taxon>Blastochloridaceae</taxon>
        <taxon>Blastochloris</taxon>
    </lineage>
</organism>
<keyword evidence="3" id="KW-0813">Transport</keyword>
<evidence type="ECO:0000256" key="1">
    <source>
        <dbReference type="ARBA" id="ARBA00004196"/>
    </source>
</evidence>
<evidence type="ECO:0000256" key="2">
    <source>
        <dbReference type="ARBA" id="ARBA00008814"/>
    </source>
</evidence>
<dbReference type="AlphaFoldDB" id="A0A182D333"/>
<keyword evidence="4" id="KW-0408">Iron</keyword>
<dbReference type="InterPro" id="IPR002491">
    <property type="entry name" value="ABC_transptr_periplasmic_BD"/>
</dbReference>
<dbReference type="GO" id="GO:1901678">
    <property type="term" value="P:iron coordination entity transport"/>
    <property type="evidence" value="ECO:0007669"/>
    <property type="project" value="UniProtKB-ARBA"/>
</dbReference>
<proteinExistence type="inferred from homology"/>
<keyword evidence="4" id="KW-0410">Iron transport</keyword>
<dbReference type="GO" id="GO:0030288">
    <property type="term" value="C:outer membrane-bounded periplasmic space"/>
    <property type="evidence" value="ECO:0007669"/>
    <property type="project" value="TreeGrafter"/>
</dbReference>
<dbReference type="InterPro" id="IPR033870">
    <property type="entry name" value="FatB"/>
</dbReference>
<evidence type="ECO:0000259" key="6">
    <source>
        <dbReference type="PROSITE" id="PS50983"/>
    </source>
</evidence>
<keyword evidence="4" id="KW-0406">Ion transport</keyword>
<evidence type="ECO:0000256" key="3">
    <source>
        <dbReference type="ARBA" id="ARBA00022448"/>
    </source>
</evidence>
<dbReference type="Pfam" id="PF01497">
    <property type="entry name" value="Peripla_BP_2"/>
    <property type="match status" value="1"/>
</dbReference>
<sequence>MTHGGGTTTLPDRPQRVLVFDPAALDTLDKLGVEVTGVPGSNLPDYLAGYRDPRYLKIGTLFEPDYEAVAAATPDLIIVGARSAAKRRDLSSIAPTINLAVEDRHFVDGVKRNVETLGRVFGKEAEASALLSRIDGAVARVRADAPGAGTALMVMVNGGKLTAYGPGSRFGWLHDELGVKPAIAEVKAATHGEVISFEFLLKTDPDWLLVLDRDAAVGRSTEAARKVLDNDLIAATRAAKAGRILYLDPVRWYITGGGGAAFATIAEDLALALEAGRSQ</sequence>
<keyword evidence="5" id="KW-0732">Signal</keyword>